<evidence type="ECO:0000313" key="4">
    <source>
        <dbReference type="Proteomes" id="UP000214646"/>
    </source>
</evidence>
<dbReference type="EMBL" id="NIDE01000002">
    <property type="protein sequence ID" value="OWK45822.1"/>
    <property type="molecule type" value="Genomic_DNA"/>
</dbReference>
<dbReference type="Proteomes" id="UP000214646">
    <property type="component" value="Unassembled WGS sequence"/>
</dbReference>
<evidence type="ECO:0000256" key="1">
    <source>
        <dbReference type="SAM" id="MobiDB-lite"/>
    </source>
</evidence>
<feature type="signal peptide" evidence="2">
    <location>
        <begin position="1"/>
        <end position="25"/>
    </location>
</feature>
<reference evidence="4" key="1">
    <citation type="submission" date="2017-06" db="EMBL/GenBank/DDBJ databases">
        <title>Genome analysis of Fimbriiglobus ruber SP5, the first member of the order Planctomycetales with confirmed chitinolytic capability.</title>
        <authorList>
            <person name="Ravin N.V."/>
            <person name="Rakitin A.L."/>
            <person name="Ivanova A.A."/>
            <person name="Beletsky A.V."/>
            <person name="Kulichevskaya I.S."/>
            <person name="Mardanov A.V."/>
            <person name="Dedysh S.N."/>
        </authorList>
    </citation>
    <scope>NUCLEOTIDE SEQUENCE [LARGE SCALE GENOMIC DNA]</scope>
    <source>
        <strain evidence="4">SP5</strain>
    </source>
</reference>
<feature type="compositionally biased region" description="Low complexity" evidence="1">
    <location>
        <begin position="33"/>
        <end position="44"/>
    </location>
</feature>
<comment type="caution">
    <text evidence="3">The sequence shown here is derived from an EMBL/GenBank/DDBJ whole genome shotgun (WGS) entry which is preliminary data.</text>
</comment>
<gene>
    <name evidence="3" type="ORF">FRUB_02153</name>
</gene>
<accession>A0A225DWQ8</accession>
<keyword evidence="4" id="KW-1185">Reference proteome</keyword>
<feature type="chain" id="PRO_5012285087" description="Lipoprotein" evidence="2">
    <location>
        <begin position="26"/>
        <end position="386"/>
    </location>
</feature>
<dbReference type="RefSeq" id="WP_143393002.1">
    <property type="nucleotide sequence ID" value="NZ_NIDE01000002.1"/>
</dbReference>
<dbReference type="PROSITE" id="PS51257">
    <property type="entry name" value="PROKAR_LIPOPROTEIN"/>
    <property type="match status" value="1"/>
</dbReference>
<proteinExistence type="predicted"/>
<dbReference type="AlphaFoldDB" id="A0A225DWQ8"/>
<protein>
    <recommendedName>
        <fullName evidence="5">Lipoprotein</fullName>
    </recommendedName>
</protein>
<organism evidence="3 4">
    <name type="scientific">Fimbriiglobus ruber</name>
    <dbReference type="NCBI Taxonomy" id="1908690"/>
    <lineage>
        <taxon>Bacteria</taxon>
        <taxon>Pseudomonadati</taxon>
        <taxon>Planctomycetota</taxon>
        <taxon>Planctomycetia</taxon>
        <taxon>Gemmatales</taxon>
        <taxon>Gemmataceae</taxon>
        <taxon>Fimbriiglobus</taxon>
    </lineage>
</organism>
<feature type="region of interest" description="Disordered" evidence="1">
    <location>
        <begin position="128"/>
        <end position="150"/>
    </location>
</feature>
<keyword evidence="2" id="KW-0732">Signal</keyword>
<sequence>MTKPSRRPFALLPAGLCALAGALLALGCQPADDLPKSAPSAAADPAPPAQAPDDEDARPGPAGKPRPPFDITWKETRATGAELVSAPFHLKIETRNDYAAAFRLNTSGFVFGKDSSFDRFHNVRNAGGPGVGGVGDPGTKAKGTNTKGASEPFTGGMLAAVSGTEGYLAGVAVTDTPDGKRTVPYTFPFTASRDAVWIGTPRPTRDDEPNDVLNIRASHGKAVVQQGYVGTLEYTVGTRPTAGGPDKTAKLALTVLTRGAVTPLFDSKDGGHKILAAAAARETQAVKFAIPRGQRGLIAVEVGPAGRIPGTGTGVVARRVYYLYAHERKLYTSASGFLDLDLKVLDDDLAAGKVSPGEYQKRLDEVLGGGAEETITPARKIDRAKN</sequence>
<evidence type="ECO:0008006" key="5">
    <source>
        <dbReference type="Google" id="ProtNLM"/>
    </source>
</evidence>
<name>A0A225DWQ8_9BACT</name>
<feature type="region of interest" description="Disordered" evidence="1">
    <location>
        <begin position="33"/>
        <end position="71"/>
    </location>
</feature>
<evidence type="ECO:0000256" key="2">
    <source>
        <dbReference type="SAM" id="SignalP"/>
    </source>
</evidence>
<evidence type="ECO:0000313" key="3">
    <source>
        <dbReference type="EMBL" id="OWK45822.1"/>
    </source>
</evidence>